<dbReference type="GO" id="GO:0008237">
    <property type="term" value="F:metallopeptidase activity"/>
    <property type="evidence" value="ECO:0007669"/>
    <property type="project" value="UniProtKB-KW"/>
</dbReference>
<dbReference type="GO" id="GO:0006508">
    <property type="term" value="P:proteolysis"/>
    <property type="evidence" value="ECO:0007669"/>
    <property type="project" value="UniProtKB-KW"/>
</dbReference>
<proteinExistence type="inferred from homology"/>
<dbReference type="InterPro" id="IPR052170">
    <property type="entry name" value="M29_Exopeptidase"/>
</dbReference>
<evidence type="ECO:0000313" key="11">
    <source>
        <dbReference type="Proteomes" id="UP000315938"/>
    </source>
</evidence>
<dbReference type="GO" id="GO:0046872">
    <property type="term" value="F:metal ion binding"/>
    <property type="evidence" value="ECO:0007669"/>
    <property type="project" value="UniProtKB-KW"/>
</dbReference>
<comment type="cofactor">
    <cofactor evidence="2">
        <name>Mg(2+)</name>
        <dbReference type="ChEBI" id="CHEBI:18420"/>
    </cofactor>
</comment>
<dbReference type="InterPro" id="IPR000787">
    <property type="entry name" value="Peptidase_M29"/>
</dbReference>
<keyword evidence="5 10" id="KW-0031">Aminopeptidase</keyword>
<keyword evidence="6" id="KW-0645">Protease</keyword>
<dbReference type="GeneID" id="41338427"/>
<dbReference type="PANTHER" id="PTHR34448:SF3">
    <property type="entry name" value="AMINOPEPTIDASE AMPS"/>
    <property type="match status" value="1"/>
</dbReference>
<evidence type="ECO:0000313" key="10">
    <source>
        <dbReference type="EMBL" id="TRY00309.1"/>
    </source>
</evidence>
<evidence type="ECO:0000256" key="4">
    <source>
        <dbReference type="ARBA" id="ARBA00008236"/>
    </source>
</evidence>
<evidence type="ECO:0000256" key="8">
    <source>
        <dbReference type="ARBA" id="ARBA00022801"/>
    </source>
</evidence>
<organism evidence="10 11">
    <name type="scientific">Acholeplasma laidlawii</name>
    <dbReference type="NCBI Taxonomy" id="2148"/>
    <lineage>
        <taxon>Bacteria</taxon>
        <taxon>Bacillati</taxon>
        <taxon>Mycoplasmatota</taxon>
        <taxon>Mollicutes</taxon>
        <taxon>Acholeplasmatales</taxon>
        <taxon>Acholeplasmataceae</taxon>
        <taxon>Acholeplasma</taxon>
    </lineage>
</organism>
<dbReference type="Pfam" id="PF02073">
    <property type="entry name" value="Peptidase_M29"/>
    <property type="match status" value="1"/>
</dbReference>
<evidence type="ECO:0000256" key="1">
    <source>
        <dbReference type="ARBA" id="ARBA00001941"/>
    </source>
</evidence>
<evidence type="ECO:0000256" key="2">
    <source>
        <dbReference type="ARBA" id="ARBA00001946"/>
    </source>
</evidence>
<evidence type="ECO:0000256" key="7">
    <source>
        <dbReference type="ARBA" id="ARBA00022723"/>
    </source>
</evidence>
<evidence type="ECO:0000256" key="9">
    <source>
        <dbReference type="ARBA" id="ARBA00023049"/>
    </source>
</evidence>
<dbReference type="OMA" id="WVSTVHP"/>
<dbReference type="RefSeq" id="WP_012242194.1">
    <property type="nucleotide sequence ID" value="NZ_JACAOE010000001.1"/>
</dbReference>
<comment type="caution">
    <text evidence="10">The sequence shown here is derived from an EMBL/GenBank/DDBJ whole genome shotgun (WGS) entry which is preliminary data.</text>
</comment>
<dbReference type="AlphaFoldDB" id="A0A553IJD9"/>
<dbReference type="SUPFAM" id="SSF144052">
    <property type="entry name" value="Thermophilic metalloprotease-like"/>
    <property type="match status" value="1"/>
</dbReference>
<keyword evidence="7" id="KW-0479">Metal-binding</keyword>
<dbReference type="InterPro" id="IPR035097">
    <property type="entry name" value="M29_N-terminal"/>
</dbReference>
<evidence type="ECO:0000256" key="6">
    <source>
        <dbReference type="ARBA" id="ARBA00022670"/>
    </source>
</evidence>
<accession>A0A553IJD9</accession>
<reference evidence="10 11" key="1">
    <citation type="submission" date="2019-07" db="EMBL/GenBank/DDBJ databases">
        <title>Genome sequence of Acholeplasma laidlawii strain with increased resistance to erythromycin.</title>
        <authorList>
            <person name="Medvedeva E.S."/>
            <person name="Baranova N.B."/>
            <person name="Siniagina M.N."/>
            <person name="Mouzykantov A."/>
            <person name="Chernova O.A."/>
            <person name="Chernov V.M."/>
        </authorList>
    </citation>
    <scope>NUCLEOTIDE SEQUENCE [LARGE SCALE GENOMIC DNA]</scope>
    <source>
        <strain evidence="10 11">PG8REry</strain>
    </source>
</reference>
<evidence type="ECO:0000256" key="5">
    <source>
        <dbReference type="ARBA" id="ARBA00022438"/>
    </source>
</evidence>
<name>A0A553IJD9_ACHLA</name>
<dbReference type="PRINTS" id="PR00919">
    <property type="entry name" value="THERMOPTASE"/>
</dbReference>
<comment type="similarity">
    <text evidence="4">Belongs to the peptidase M29 family.</text>
</comment>
<gene>
    <name evidence="10" type="ORF">FNV44_04475</name>
</gene>
<keyword evidence="8" id="KW-0378">Hydrolase</keyword>
<dbReference type="EMBL" id="VKID01000001">
    <property type="protein sequence ID" value="TRY00309.1"/>
    <property type="molecule type" value="Genomic_DNA"/>
</dbReference>
<keyword evidence="9" id="KW-0482">Metalloprotease</keyword>
<protein>
    <submittedName>
        <fullName evidence="10">Aminopeptidase</fullName>
    </submittedName>
</protein>
<dbReference type="Gene3D" id="3.40.1830.10">
    <property type="entry name" value="Thermophilic metalloprotease (M29)"/>
    <property type="match status" value="1"/>
</dbReference>
<dbReference type="PANTHER" id="PTHR34448">
    <property type="entry name" value="AMINOPEPTIDASE"/>
    <property type="match status" value="1"/>
</dbReference>
<sequence>MPNKILLEKYARLAVVTGANVQPGQVVVLRTSTEAVELTREVAKQAYIAGAKKVHIIWGDEIVSKHSYDYATTENLKEMPQWSIDQYKYYVDQNAAFISIVSPIPNALAGVDSKKMQEVMIESSKMLKFFREHTMGNKSQWTIVAASNPSWAKKLFPNLQVENGIEKLWDAIFNACRVRIDNDPVQDWVKHNEYLARNNKILNDANFKNLHFTNSLGTDLIVELIQDHVWAGGSEKAGNGVVFNPNIPTEESFTMPYKFGTQGKVVATKPLNNSGVIIEDFWLEFKDGKVVDFDARVEKDALKNILDFDANSRYIGEIALISHNSPISNMDILFLNTLFDENASCHMALGRAYPMNIKNGNQTPIEELEKKGYNNSMTHVDFMFGSKDLKIVGTKQDGTKVVVFEDGNFVI</sequence>
<comment type="cofactor">
    <cofactor evidence="3">
        <name>Zn(2+)</name>
        <dbReference type="ChEBI" id="CHEBI:29105"/>
    </cofactor>
</comment>
<comment type="cofactor">
    <cofactor evidence="1">
        <name>Co(2+)</name>
        <dbReference type="ChEBI" id="CHEBI:48828"/>
    </cofactor>
</comment>
<dbReference type="Proteomes" id="UP000315938">
    <property type="component" value="Unassembled WGS sequence"/>
</dbReference>
<evidence type="ECO:0000256" key="3">
    <source>
        <dbReference type="ARBA" id="ARBA00001947"/>
    </source>
</evidence>
<dbReference type="GO" id="GO:0004177">
    <property type="term" value="F:aminopeptidase activity"/>
    <property type="evidence" value="ECO:0007669"/>
    <property type="project" value="UniProtKB-KW"/>
</dbReference>